<keyword evidence="4" id="KW-0808">Transferase</keyword>
<comment type="caution">
    <text evidence="7">The sequence shown here is derived from an EMBL/GenBank/DDBJ whole genome shotgun (WGS) entry which is preliminary data.</text>
</comment>
<evidence type="ECO:0008006" key="9">
    <source>
        <dbReference type="Google" id="ProtNLM"/>
    </source>
</evidence>
<sequence>MKVLIFTGAFGMGHYSAAQAVKEEILKDKPEATVIIIDMIEYIFPKLSKLIYDCFNFMVDKFSLIYNCFNKVVAKRTSVPLKKSVTKKIDLLLKNNDVDLVVSTFPACSQYFSAYKKMRNSNIPLYTYITDISVNEEWISEKTDMYFVGSEITKKSLLCKSVESDKIVISGIPIRQKFKEEKIIGKIKDKKEVLVIGGGLGLIPCSLDFLESLSKDDNVKITFIAGKNKKLLELIKNKYPNIEAIGYTDKVDKYMKKADLIISKSGGITLFEALFSETPLYVIRPFLYQEIGNAKYIQDSCIGKVVWTKGVDIYEDVTSLLNNELLLESMKENILLEKEKLQSASPLNYYYGGLNACY</sequence>
<dbReference type="EMBL" id="JWHR01000093">
    <property type="protein sequence ID" value="KHS57048.1"/>
    <property type="molecule type" value="Genomic_DNA"/>
</dbReference>
<evidence type="ECO:0000313" key="8">
    <source>
        <dbReference type="Proteomes" id="UP000031189"/>
    </source>
</evidence>
<dbReference type="InterPro" id="IPR050519">
    <property type="entry name" value="Glycosyltransf_28_UgtP"/>
</dbReference>
<dbReference type="GO" id="GO:0016020">
    <property type="term" value="C:membrane"/>
    <property type="evidence" value="ECO:0007669"/>
    <property type="project" value="UniProtKB-SubCell"/>
</dbReference>
<protein>
    <recommendedName>
        <fullName evidence="9">UDP-diphospho-muramoylpentapeptide beta-N-acetylglucosaminyltransferase</fullName>
    </recommendedName>
</protein>
<dbReference type="InterPro" id="IPR009695">
    <property type="entry name" value="Diacylglyc_glucosyltr_N"/>
</dbReference>
<keyword evidence="8" id="KW-1185">Reference proteome</keyword>
<dbReference type="InterPro" id="IPR007235">
    <property type="entry name" value="Glyco_trans_28_C"/>
</dbReference>
<dbReference type="GO" id="GO:0016758">
    <property type="term" value="F:hexosyltransferase activity"/>
    <property type="evidence" value="ECO:0007669"/>
    <property type="project" value="InterPro"/>
</dbReference>
<dbReference type="PANTHER" id="PTHR43025">
    <property type="entry name" value="MONOGALACTOSYLDIACYLGLYCEROL SYNTHASE"/>
    <property type="match status" value="1"/>
</dbReference>
<evidence type="ECO:0000259" key="5">
    <source>
        <dbReference type="Pfam" id="PF04101"/>
    </source>
</evidence>
<feature type="domain" description="Diacylglycerol glucosyltransferase N-terminal" evidence="6">
    <location>
        <begin position="14"/>
        <end position="174"/>
    </location>
</feature>
<gene>
    <name evidence="7" type="ORF">QX51_10145</name>
</gene>
<dbReference type="Proteomes" id="UP000031189">
    <property type="component" value="Unassembled WGS sequence"/>
</dbReference>
<dbReference type="Pfam" id="PF04101">
    <property type="entry name" value="Glyco_tran_28_C"/>
    <property type="match status" value="1"/>
</dbReference>
<feature type="domain" description="Glycosyl transferase family 28 C-terminal" evidence="5">
    <location>
        <begin position="210"/>
        <end position="337"/>
    </location>
</feature>
<dbReference type="OrthoDB" id="9815663at2"/>
<dbReference type="GO" id="GO:0009247">
    <property type="term" value="P:glycolipid biosynthetic process"/>
    <property type="evidence" value="ECO:0007669"/>
    <property type="project" value="InterPro"/>
</dbReference>
<keyword evidence="3" id="KW-0328">Glycosyltransferase</keyword>
<dbReference type="PANTHER" id="PTHR43025:SF3">
    <property type="entry name" value="MONOGALACTOSYLDIACYLGLYCEROL SYNTHASE 1, CHLOROPLASTIC"/>
    <property type="match status" value="1"/>
</dbReference>
<evidence type="ECO:0000256" key="4">
    <source>
        <dbReference type="ARBA" id="ARBA00022679"/>
    </source>
</evidence>
<proteinExistence type="inferred from homology"/>
<accession>A0A0B3VW54</accession>
<evidence type="ECO:0000313" key="7">
    <source>
        <dbReference type="EMBL" id="KHS57048.1"/>
    </source>
</evidence>
<comment type="similarity">
    <text evidence="2">Belongs to the glycosyltransferase 28 family.</text>
</comment>
<dbReference type="STRING" id="1577792.QX51_10145"/>
<reference evidence="7 8" key="1">
    <citation type="submission" date="2014-12" db="EMBL/GenBank/DDBJ databases">
        <title>Draft genome sequence of Terrisporobacter sp. 08-306576, isolated from the blood culture of a bacteremia patient.</title>
        <authorList>
            <person name="Lund L.C."/>
            <person name="Sydenham T.V."/>
            <person name="Hogh S.V."/>
            <person name="Skov M.N."/>
            <person name="Kemp M."/>
            <person name="Justesen U.S."/>
        </authorList>
    </citation>
    <scope>NUCLEOTIDE SEQUENCE [LARGE SCALE GENOMIC DNA]</scope>
    <source>
        <strain evidence="7 8">08-306576</strain>
    </source>
</reference>
<dbReference type="Gene3D" id="3.40.50.2000">
    <property type="entry name" value="Glycogen Phosphorylase B"/>
    <property type="match status" value="1"/>
</dbReference>
<evidence type="ECO:0000256" key="3">
    <source>
        <dbReference type="ARBA" id="ARBA00022676"/>
    </source>
</evidence>
<evidence type="ECO:0000256" key="2">
    <source>
        <dbReference type="ARBA" id="ARBA00006962"/>
    </source>
</evidence>
<name>A0A0B3VW54_9FIRM</name>
<organism evidence="7 8">
    <name type="scientific">Terrisporobacter othiniensis</name>
    <dbReference type="NCBI Taxonomy" id="1577792"/>
    <lineage>
        <taxon>Bacteria</taxon>
        <taxon>Bacillati</taxon>
        <taxon>Bacillota</taxon>
        <taxon>Clostridia</taxon>
        <taxon>Peptostreptococcales</taxon>
        <taxon>Peptostreptococcaceae</taxon>
        <taxon>Terrisporobacter</taxon>
    </lineage>
</organism>
<comment type="subcellular location">
    <subcellularLocation>
        <location evidence="1">Membrane</location>
    </subcellularLocation>
</comment>
<dbReference type="AlphaFoldDB" id="A0A0B3VW54"/>
<evidence type="ECO:0000256" key="1">
    <source>
        <dbReference type="ARBA" id="ARBA00004370"/>
    </source>
</evidence>
<dbReference type="SUPFAM" id="SSF53756">
    <property type="entry name" value="UDP-Glycosyltransferase/glycogen phosphorylase"/>
    <property type="match status" value="1"/>
</dbReference>
<dbReference type="Pfam" id="PF06925">
    <property type="entry name" value="MGDG_synth"/>
    <property type="match status" value="1"/>
</dbReference>
<dbReference type="RefSeq" id="WP_039679805.1">
    <property type="nucleotide sequence ID" value="NZ_JWHR01000093.1"/>
</dbReference>
<evidence type="ECO:0000259" key="6">
    <source>
        <dbReference type="Pfam" id="PF06925"/>
    </source>
</evidence>